<evidence type="ECO:0000259" key="1">
    <source>
        <dbReference type="PROSITE" id="PS50943"/>
    </source>
</evidence>
<sequence length="143" mass="15696">MPAMAELALFTSAFEEKGRTVTPLGAKIRELRTKRDVSLKEMAAALSVSSAYLSALEHGKRGKPTWFLVQRIITYFNVIWDEAEEIQRLAELSDPRVTIDTAGMSPRATELANQLAQKIGGLSDDSLAALLHQLRVAAAKDDI</sequence>
<evidence type="ECO:0000313" key="2">
    <source>
        <dbReference type="EMBL" id="POF32970.1"/>
    </source>
</evidence>
<dbReference type="AlphaFoldDB" id="A0A2S3UZD3"/>
<dbReference type="EMBL" id="PPCN01000002">
    <property type="protein sequence ID" value="POF32970.1"/>
    <property type="molecule type" value="Genomic_DNA"/>
</dbReference>
<protein>
    <submittedName>
        <fullName evidence="2">Helix-turn-helix protein</fullName>
    </submittedName>
</protein>
<dbReference type="Gene3D" id="1.10.260.40">
    <property type="entry name" value="lambda repressor-like DNA-binding domains"/>
    <property type="match status" value="1"/>
</dbReference>
<proteinExistence type="predicted"/>
<dbReference type="Pfam" id="PF13560">
    <property type="entry name" value="HTH_31"/>
    <property type="match status" value="1"/>
</dbReference>
<name>A0A2S3UZD3_9HYPH</name>
<dbReference type="GO" id="GO:0003677">
    <property type="term" value="F:DNA binding"/>
    <property type="evidence" value="ECO:0007669"/>
    <property type="project" value="InterPro"/>
</dbReference>
<gene>
    <name evidence="2" type="ORF">CLV41_102376</name>
</gene>
<reference evidence="2 3" key="1">
    <citation type="submission" date="2018-01" db="EMBL/GenBank/DDBJ databases">
        <title>Genomic Encyclopedia of Archaeal and Bacterial Type Strains, Phase II (KMG-II): from individual species to whole genera.</title>
        <authorList>
            <person name="Goeker M."/>
        </authorList>
    </citation>
    <scope>NUCLEOTIDE SEQUENCE [LARGE SCALE GENOMIC DNA]</scope>
    <source>
        <strain evidence="2 3">DSM 17023</strain>
    </source>
</reference>
<dbReference type="SUPFAM" id="SSF47413">
    <property type="entry name" value="lambda repressor-like DNA-binding domains"/>
    <property type="match status" value="1"/>
</dbReference>
<comment type="caution">
    <text evidence="2">The sequence shown here is derived from an EMBL/GenBank/DDBJ whole genome shotgun (WGS) entry which is preliminary data.</text>
</comment>
<dbReference type="InterPro" id="IPR001387">
    <property type="entry name" value="Cro/C1-type_HTH"/>
</dbReference>
<dbReference type="InterPro" id="IPR010982">
    <property type="entry name" value="Lambda_DNA-bd_dom_sf"/>
</dbReference>
<dbReference type="SMART" id="SM00530">
    <property type="entry name" value="HTH_XRE"/>
    <property type="match status" value="1"/>
</dbReference>
<feature type="domain" description="HTH cro/C1-type" evidence="1">
    <location>
        <begin position="28"/>
        <end position="86"/>
    </location>
</feature>
<dbReference type="Proteomes" id="UP000236959">
    <property type="component" value="Unassembled WGS sequence"/>
</dbReference>
<dbReference type="PROSITE" id="PS50943">
    <property type="entry name" value="HTH_CROC1"/>
    <property type="match status" value="1"/>
</dbReference>
<evidence type="ECO:0000313" key="3">
    <source>
        <dbReference type="Proteomes" id="UP000236959"/>
    </source>
</evidence>
<dbReference type="CDD" id="cd00093">
    <property type="entry name" value="HTH_XRE"/>
    <property type="match status" value="1"/>
</dbReference>
<keyword evidence="3" id="KW-1185">Reference proteome</keyword>
<accession>A0A2S3UZD3</accession>
<organism evidence="2 3">
    <name type="scientific">Roseibium marinum</name>
    <dbReference type="NCBI Taxonomy" id="281252"/>
    <lineage>
        <taxon>Bacteria</taxon>
        <taxon>Pseudomonadati</taxon>
        <taxon>Pseudomonadota</taxon>
        <taxon>Alphaproteobacteria</taxon>
        <taxon>Hyphomicrobiales</taxon>
        <taxon>Stappiaceae</taxon>
        <taxon>Roseibium</taxon>
    </lineage>
</organism>